<dbReference type="RefSeq" id="XP_031557600.1">
    <property type="nucleotide sequence ID" value="XM_031701740.1"/>
</dbReference>
<sequence>MDACVLHEIMHNRTTFNFLVRAMGNCTCMEYMRGECAAMEMQEKAENPHANGFNVHWILFLIVTMVMMILIIFILGIWQKIQEKLAARPRVVYNKELQRIQMTNLPTNDVDDFDDDDDDSNIYNPPSGYENPVYLASVSRLPHSNSGVPHSISGISLSTSGYVNSGSKPGYTPVNGKSSQDVATDNSNESHQFVNPVYFSPEI</sequence>
<evidence type="ECO:0000313" key="4">
    <source>
        <dbReference type="RefSeq" id="XP_031557600.1"/>
    </source>
</evidence>
<protein>
    <submittedName>
        <fullName evidence="4">Uncharacterized protein LOC116294190</fullName>
    </submittedName>
</protein>
<feature type="region of interest" description="Disordered" evidence="1">
    <location>
        <begin position="166"/>
        <end position="191"/>
    </location>
</feature>
<name>A0A6P8HY52_ACTTE</name>
<keyword evidence="2" id="KW-0472">Membrane</keyword>
<dbReference type="Proteomes" id="UP000515163">
    <property type="component" value="Unplaced"/>
</dbReference>
<accession>A0A6P8HY52</accession>
<keyword evidence="3" id="KW-1185">Reference proteome</keyword>
<keyword evidence="2" id="KW-0812">Transmembrane</keyword>
<evidence type="ECO:0000256" key="1">
    <source>
        <dbReference type="SAM" id="MobiDB-lite"/>
    </source>
</evidence>
<evidence type="ECO:0000256" key="2">
    <source>
        <dbReference type="SAM" id="Phobius"/>
    </source>
</evidence>
<feature type="compositionally biased region" description="Polar residues" evidence="1">
    <location>
        <begin position="175"/>
        <end position="191"/>
    </location>
</feature>
<dbReference type="KEGG" id="aten:116294190"/>
<dbReference type="AlphaFoldDB" id="A0A6P8HY52"/>
<dbReference type="InParanoid" id="A0A6P8HY52"/>
<feature type="transmembrane region" description="Helical" evidence="2">
    <location>
        <begin position="57"/>
        <end position="78"/>
    </location>
</feature>
<proteinExistence type="predicted"/>
<reference evidence="4" key="1">
    <citation type="submission" date="2025-08" db="UniProtKB">
        <authorList>
            <consortium name="RefSeq"/>
        </authorList>
    </citation>
    <scope>IDENTIFICATION</scope>
    <source>
        <tissue evidence="4">Tentacle</tissue>
    </source>
</reference>
<dbReference type="OrthoDB" id="72419at2759"/>
<feature type="compositionally biased region" description="Acidic residues" evidence="1">
    <location>
        <begin position="109"/>
        <end position="120"/>
    </location>
</feature>
<gene>
    <name evidence="4" type="primary">LOC116294190</name>
</gene>
<organism evidence="3 4">
    <name type="scientific">Actinia tenebrosa</name>
    <name type="common">Australian red waratah sea anemone</name>
    <dbReference type="NCBI Taxonomy" id="6105"/>
    <lineage>
        <taxon>Eukaryota</taxon>
        <taxon>Metazoa</taxon>
        <taxon>Cnidaria</taxon>
        <taxon>Anthozoa</taxon>
        <taxon>Hexacorallia</taxon>
        <taxon>Actiniaria</taxon>
        <taxon>Actiniidae</taxon>
        <taxon>Actinia</taxon>
    </lineage>
</organism>
<keyword evidence="2" id="KW-1133">Transmembrane helix</keyword>
<feature type="region of interest" description="Disordered" evidence="1">
    <location>
        <begin position="106"/>
        <end position="125"/>
    </location>
</feature>
<dbReference type="GeneID" id="116294190"/>
<evidence type="ECO:0000313" key="3">
    <source>
        <dbReference type="Proteomes" id="UP000515163"/>
    </source>
</evidence>